<comment type="caution">
    <text evidence="1">The sequence shown here is derived from an EMBL/GenBank/DDBJ whole genome shotgun (WGS) entry which is preliminary data.</text>
</comment>
<organism evidence="1">
    <name type="scientific">bioreactor metagenome</name>
    <dbReference type="NCBI Taxonomy" id="1076179"/>
    <lineage>
        <taxon>unclassified sequences</taxon>
        <taxon>metagenomes</taxon>
        <taxon>ecological metagenomes</taxon>
    </lineage>
</organism>
<gene>
    <name evidence="1" type="ORF">SDC9_189647</name>
</gene>
<evidence type="ECO:0000313" key="1">
    <source>
        <dbReference type="EMBL" id="MPN42091.1"/>
    </source>
</evidence>
<accession>A0A645HSS3</accession>
<name>A0A645HSS3_9ZZZZ</name>
<dbReference type="SUPFAM" id="SSF51445">
    <property type="entry name" value="(Trans)glycosidases"/>
    <property type="match status" value="1"/>
</dbReference>
<evidence type="ECO:0008006" key="2">
    <source>
        <dbReference type="Google" id="ProtNLM"/>
    </source>
</evidence>
<sequence>MVCRDLINEVIDLFDKPRFFHLGMDEETAYQPYKEYVVVRKYDLWWKDLYYLVDLVEKRGSRAWIWSDFGWQSPEHNALFFKKMPKNILQSNWYYFKEFNENVKEVKFYEQLEKHGYDQLPCGGNWNNNQNFRLTVEYCKKIISSSKLHGFLATSWAPTLKSCLTKNLATIEQVEIAKKEFYQYK</sequence>
<reference evidence="1" key="1">
    <citation type="submission" date="2019-08" db="EMBL/GenBank/DDBJ databases">
        <authorList>
            <person name="Kucharzyk K."/>
            <person name="Murdoch R.W."/>
            <person name="Higgins S."/>
            <person name="Loffler F."/>
        </authorList>
    </citation>
    <scope>NUCLEOTIDE SEQUENCE</scope>
</reference>
<dbReference type="AlphaFoldDB" id="A0A645HSS3"/>
<protein>
    <recommendedName>
        <fullName evidence="2">Beta-N-acetylhexosaminidase</fullName>
    </recommendedName>
</protein>
<dbReference type="InterPro" id="IPR017853">
    <property type="entry name" value="GH"/>
</dbReference>
<proteinExistence type="predicted"/>
<dbReference type="Gene3D" id="3.20.20.80">
    <property type="entry name" value="Glycosidases"/>
    <property type="match status" value="1"/>
</dbReference>
<dbReference type="EMBL" id="VSSQ01099583">
    <property type="protein sequence ID" value="MPN42091.1"/>
    <property type="molecule type" value="Genomic_DNA"/>
</dbReference>